<name>A0A085B7G0_9FLAO</name>
<organism evidence="1 2">
    <name type="scientific">Epilithonimonas lactis</name>
    <dbReference type="NCBI Taxonomy" id="421072"/>
    <lineage>
        <taxon>Bacteria</taxon>
        <taxon>Pseudomonadati</taxon>
        <taxon>Bacteroidota</taxon>
        <taxon>Flavobacteriia</taxon>
        <taxon>Flavobacteriales</taxon>
        <taxon>Weeksellaceae</taxon>
        <taxon>Chryseobacterium group</taxon>
        <taxon>Epilithonimonas</taxon>
    </lineage>
</organism>
<evidence type="ECO:0000313" key="1">
    <source>
        <dbReference type="EMBL" id="KFC18405.1"/>
    </source>
</evidence>
<reference evidence="1 2" key="1">
    <citation type="submission" date="2014-07" db="EMBL/GenBank/DDBJ databases">
        <title>Epilithonimonas lactis LMG 22401 Genome.</title>
        <authorList>
            <person name="Pipes S.E."/>
            <person name="Stropko S.J."/>
        </authorList>
    </citation>
    <scope>NUCLEOTIDE SEQUENCE [LARGE SCALE GENOMIC DNA]</scope>
    <source>
        <strain evidence="1 2">LMG 24401</strain>
    </source>
</reference>
<evidence type="ECO:0000313" key="2">
    <source>
        <dbReference type="Proteomes" id="UP000028623"/>
    </source>
</evidence>
<dbReference type="OrthoDB" id="1268816at2"/>
<dbReference type="RefSeq" id="WP_034978924.1">
    <property type="nucleotide sequence ID" value="NZ_FOFI01000006.1"/>
</dbReference>
<dbReference type="Proteomes" id="UP000028623">
    <property type="component" value="Unassembled WGS sequence"/>
</dbReference>
<protein>
    <submittedName>
        <fullName evidence="1">Uncharacterized protein</fullName>
    </submittedName>
</protein>
<dbReference type="PROSITE" id="PS51257">
    <property type="entry name" value="PROKAR_LIPOPROTEIN"/>
    <property type="match status" value="1"/>
</dbReference>
<sequence>MEIPLNKIFFLLLFLIISCHGDAQDKSKSQPKKEQAEVTSYNFFNKKYLDDYHITIDESNLSDHPLFSFLDCKKEGYFTVHAVPTEDHTKYYWEESYPKNLKEFEAEKEYVKNTMSEDPYGYEFFAYWIPSKYISRKNNCTKESIVIDKDAVAKIFNYDKESKSWIFLKDVKSNILPPYRENNFFEDEFPSFFKLNNVENPYENFLSILLYSYKKDGITAENIVSNDSKAFIESHISNYMHKEDFYRDSFSKRESKIIDNTISAESMKIWNLCNSKLDFSNDASENDLESDWRYPYSQIKSLSIIYNLYTDSSYGDSFEGRTLPQQMALYMYFLPWKEREKVYKEIDALKKQLRFYK</sequence>
<gene>
    <name evidence="1" type="ORF">IO89_18100</name>
</gene>
<dbReference type="AlphaFoldDB" id="A0A085B7G0"/>
<comment type="caution">
    <text evidence="1">The sequence shown here is derived from an EMBL/GenBank/DDBJ whole genome shotgun (WGS) entry which is preliminary data.</text>
</comment>
<dbReference type="STRING" id="421072.SAMN04488097_3682"/>
<proteinExistence type="predicted"/>
<keyword evidence="2" id="KW-1185">Reference proteome</keyword>
<accession>A0A085B7G0</accession>
<dbReference type="EMBL" id="JPLY01000007">
    <property type="protein sequence ID" value="KFC18405.1"/>
    <property type="molecule type" value="Genomic_DNA"/>
</dbReference>